<evidence type="ECO:0000313" key="3">
    <source>
        <dbReference type="Proteomes" id="UP000017559"/>
    </source>
</evidence>
<feature type="region of interest" description="Disordered" evidence="1">
    <location>
        <begin position="14"/>
        <end position="36"/>
    </location>
</feature>
<dbReference type="Proteomes" id="UP000017559">
    <property type="component" value="Unassembled WGS sequence"/>
</dbReference>
<dbReference type="OrthoDB" id="3051604at2759"/>
<evidence type="ECO:0000256" key="1">
    <source>
        <dbReference type="SAM" id="MobiDB-lite"/>
    </source>
</evidence>
<name>V2WR00_MONRO</name>
<evidence type="ECO:0000313" key="2">
    <source>
        <dbReference type="EMBL" id="ESK82615.1"/>
    </source>
</evidence>
<organism evidence="2 3">
    <name type="scientific">Moniliophthora roreri (strain MCA 2997)</name>
    <name type="common">Cocoa frosty pod rot fungus</name>
    <name type="synonym">Crinipellis roreri</name>
    <dbReference type="NCBI Taxonomy" id="1381753"/>
    <lineage>
        <taxon>Eukaryota</taxon>
        <taxon>Fungi</taxon>
        <taxon>Dikarya</taxon>
        <taxon>Basidiomycota</taxon>
        <taxon>Agaricomycotina</taxon>
        <taxon>Agaricomycetes</taxon>
        <taxon>Agaricomycetidae</taxon>
        <taxon>Agaricales</taxon>
        <taxon>Marasmiineae</taxon>
        <taxon>Marasmiaceae</taxon>
        <taxon>Moniliophthora</taxon>
    </lineage>
</organism>
<proteinExistence type="predicted"/>
<dbReference type="KEGG" id="mrr:Moror_11233"/>
<protein>
    <submittedName>
        <fullName evidence="2">Uncharacterized protein</fullName>
    </submittedName>
</protein>
<dbReference type="AlphaFoldDB" id="V2WR00"/>
<gene>
    <name evidence="2" type="ORF">Moror_11233</name>
</gene>
<dbReference type="HOGENOM" id="CLU_1571066_0_0_1"/>
<keyword evidence="3" id="KW-1185">Reference proteome</keyword>
<reference evidence="2 3" key="1">
    <citation type="journal article" date="2014" name="BMC Genomics">
        <title>Genome and secretome analysis of the hemibiotrophic fungal pathogen, Moniliophthora roreri, which causes frosty pod rot disease of cacao: mechanisms of the biotrophic and necrotrophic phases.</title>
        <authorList>
            <person name="Meinhardt L.W."/>
            <person name="Costa G.G.L."/>
            <person name="Thomazella D.P.T."/>
            <person name="Teixeira P.J.P.L."/>
            <person name="Carazzolle M.F."/>
            <person name="Schuster S.C."/>
            <person name="Carlson J.E."/>
            <person name="Guiltinan M.J."/>
            <person name="Mieczkowski P."/>
            <person name="Farmer A."/>
            <person name="Ramaraj T."/>
            <person name="Crozier J."/>
            <person name="Davis R.E."/>
            <person name="Shao J."/>
            <person name="Melnick R.L."/>
            <person name="Pereira G.A.G."/>
            <person name="Bailey B.A."/>
        </authorList>
    </citation>
    <scope>NUCLEOTIDE SEQUENCE [LARGE SCALE GENOMIC DNA]</scope>
    <source>
        <strain evidence="2 3">MCA 2997</strain>
    </source>
</reference>
<sequence length="170" mass="19849">MPAFRRKMCCAFAEDKPKPKRASKPRPVLTPEEKADKMIQRELNRIMREKKKEWEATLVPAVVDESFRWPVNTKGLYPSEAKSLYKLTPKEIQTLKAEHIAASPKSFVRLEDVTALTRRKHEALNKDTGEPLVEIPWYMVSCLHTKLQDNGRRTKTNWTGTTSSYSRRWY</sequence>
<comment type="caution">
    <text evidence="2">The sequence shown here is derived from an EMBL/GenBank/DDBJ whole genome shotgun (WGS) entry which is preliminary data.</text>
</comment>
<dbReference type="EMBL" id="AWSO01001850">
    <property type="protein sequence ID" value="ESK82615.1"/>
    <property type="molecule type" value="Genomic_DNA"/>
</dbReference>
<accession>V2WR00</accession>